<dbReference type="PANTHER" id="PTHR10513">
    <property type="entry name" value="DEOXYNUCLEOSIDE KINASE"/>
    <property type="match status" value="1"/>
</dbReference>
<dbReference type="InterPro" id="IPR027417">
    <property type="entry name" value="P-loop_NTPase"/>
</dbReference>
<dbReference type="OMA" id="QCWRRSE"/>
<comment type="caution">
    <text evidence="2">The sequence shown here is derived from an EMBL/GenBank/DDBJ whole genome shotgun (WGS) entry which is preliminary data.</text>
</comment>
<dbReference type="Pfam" id="PF01712">
    <property type="entry name" value="dNK"/>
    <property type="match status" value="1"/>
</dbReference>
<dbReference type="VEuPathDB" id="AmoebaDB:KM1_098150"/>
<dbReference type="AlphaFoldDB" id="A0A5K1VBX6"/>
<dbReference type="Gene3D" id="3.40.50.300">
    <property type="entry name" value="P-loop containing nucleotide triphosphate hydrolases"/>
    <property type="match status" value="1"/>
</dbReference>
<gene>
    <name evidence="2" type="ORF">CL6EHI_180800</name>
</gene>
<dbReference type="VEuPathDB" id="AmoebaDB:EHI_180800"/>
<evidence type="ECO:0000259" key="1">
    <source>
        <dbReference type="Pfam" id="PF01712"/>
    </source>
</evidence>
<dbReference type="Proteomes" id="UP000078387">
    <property type="component" value="Unassembled WGS sequence"/>
</dbReference>
<dbReference type="InterPro" id="IPR050566">
    <property type="entry name" value="Deoxyribonucleoside_kinase"/>
</dbReference>
<dbReference type="GO" id="GO:0005739">
    <property type="term" value="C:mitochondrion"/>
    <property type="evidence" value="ECO:0007669"/>
    <property type="project" value="TreeGrafter"/>
</dbReference>
<dbReference type="PANTHER" id="PTHR10513:SF35">
    <property type="entry name" value="DEOXYADENOSINE KINASE"/>
    <property type="match status" value="1"/>
</dbReference>
<dbReference type="EMBL" id="BDEQ01000001">
    <property type="protein sequence ID" value="GAT98613.1"/>
    <property type="molecule type" value="Genomic_DNA"/>
</dbReference>
<dbReference type="VEuPathDB" id="AmoebaDB:EHI8A_038630"/>
<evidence type="ECO:0000313" key="3">
    <source>
        <dbReference type="Proteomes" id="UP000078387"/>
    </source>
</evidence>
<dbReference type="VEuPathDB" id="AmoebaDB:EHI7A_051080"/>
<proteinExistence type="predicted"/>
<organism evidence="2 3">
    <name type="scientific">Entamoeba histolytica</name>
    <dbReference type="NCBI Taxonomy" id="5759"/>
    <lineage>
        <taxon>Eukaryota</taxon>
        <taxon>Amoebozoa</taxon>
        <taxon>Evosea</taxon>
        <taxon>Archamoebae</taxon>
        <taxon>Mastigamoebida</taxon>
        <taxon>Entamoebidae</taxon>
        <taxon>Entamoeba</taxon>
    </lineage>
</organism>
<dbReference type="InterPro" id="IPR031314">
    <property type="entry name" value="DNK_dom"/>
</dbReference>
<feature type="domain" description="Deoxynucleoside kinase" evidence="1">
    <location>
        <begin position="7"/>
        <end position="141"/>
    </location>
</feature>
<dbReference type="SUPFAM" id="SSF52540">
    <property type="entry name" value="P-loop containing nucleoside triphosphate hydrolases"/>
    <property type="match status" value="1"/>
</dbReference>
<dbReference type="GO" id="GO:0019136">
    <property type="term" value="F:deoxynucleoside kinase activity"/>
    <property type="evidence" value="ECO:0007669"/>
    <property type="project" value="TreeGrafter"/>
</dbReference>
<protein>
    <recommendedName>
        <fullName evidence="1">Deoxynucleoside kinase domain-containing protein</fullName>
    </recommendedName>
</protein>
<name>A0A5K1VBX6_ENTHI</name>
<dbReference type="VEuPathDB" id="AmoebaDB:EHI5A_066770"/>
<reference evidence="2 3" key="1">
    <citation type="submission" date="2016-05" db="EMBL/GenBank/DDBJ databases">
        <title>First whole genome sequencing of Entamoeba histolytica HM1:IMSS-clone-6.</title>
        <authorList>
            <person name="Mukherjee Avik.K."/>
            <person name="Izumyama S."/>
            <person name="Nakada-Tsukui K."/>
            <person name="Nozaki T."/>
        </authorList>
    </citation>
    <scope>NUCLEOTIDE SEQUENCE [LARGE SCALE GENOMIC DNA]</scope>
    <source>
        <strain evidence="2 3">HM1:IMSS clone 6</strain>
    </source>
</reference>
<accession>A0A5K1VBX6</accession>
<evidence type="ECO:0000313" key="2">
    <source>
        <dbReference type="EMBL" id="GAT98613.1"/>
    </source>
</evidence>
<sequence length="215" mass="25366">MKYQQFIMITGGVGVGKSTLIHGLKKSLPKKERIFIKECIDFKPNIGKKMLEETLKGKGSIYQFQLFIIDCYREQLEKAKDMKYVIMERSPADSINIFATESYLQGKISEEEFNDLKIKTEELYQSYNIPKYHECIFTKIDSCKYSIDGVFQIVKQQTLQCWKRSESALFLLFCSDPLMQKENIEKRGRPEEKDYDINYMIRINNEYEKLFANFA</sequence>